<keyword evidence="3" id="KW-0418">Kinase</keyword>
<dbReference type="EMBL" id="BDME01000001">
    <property type="protein sequence ID" value="GAX86745.1"/>
    <property type="molecule type" value="Genomic_DNA"/>
</dbReference>
<dbReference type="EC" id="2.7.13.3" evidence="3"/>
<feature type="modified residue" description="Phosphohistidine" evidence="1">
    <location>
        <position position="52"/>
    </location>
</feature>
<organism evidence="3 4">
    <name type="scientific">Lebetimonas natsushimae</name>
    <dbReference type="NCBI Taxonomy" id="1936991"/>
    <lineage>
        <taxon>Bacteria</taxon>
        <taxon>Pseudomonadati</taxon>
        <taxon>Campylobacterota</taxon>
        <taxon>Epsilonproteobacteria</taxon>
        <taxon>Nautiliales</taxon>
        <taxon>Nautiliaceae</taxon>
        <taxon>Lebetimonas</taxon>
    </lineage>
</organism>
<evidence type="ECO:0000259" key="2">
    <source>
        <dbReference type="PROSITE" id="PS50894"/>
    </source>
</evidence>
<dbReference type="PROSITE" id="PS50894">
    <property type="entry name" value="HPT"/>
    <property type="match status" value="1"/>
</dbReference>
<dbReference type="InterPro" id="IPR008207">
    <property type="entry name" value="Sig_transdc_His_kin_Hpt_dom"/>
</dbReference>
<feature type="domain" description="HPt" evidence="2">
    <location>
        <begin position="11"/>
        <end position="108"/>
    </location>
</feature>
<dbReference type="RefSeq" id="WP_096257919.1">
    <property type="nucleotide sequence ID" value="NZ_BDME01000001.1"/>
</dbReference>
<dbReference type="AlphaFoldDB" id="A0A292YBG7"/>
<evidence type="ECO:0000313" key="3">
    <source>
        <dbReference type="EMBL" id="GAX86745.1"/>
    </source>
</evidence>
<protein>
    <submittedName>
        <fullName evidence="3">Two-component system, chemotaxis family, sensor kinase CheA</fullName>
        <ecNumber evidence="3">2.7.13.3</ecNumber>
    </submittedName>
</protein>
<name>A0A292YBG7_9BACT</name>
<dbReference type="InterPro" id="IPR036641">
    <property type="entry name" value="HPT_dom_sf"/>
</dbReference>
<dbReference type="SUPFAM" id="SSF47226">
    <property type="entry name" value="Histidine-containing phosphotransfer domain, HPT domain"/>
    <property type="match status" value="1"/>
</dbReference>
<dbReference type="Gene3D" id="1.20.120.160">
    <property type="entry name" value="HPT domain"/>
    <property type="match status" value="1"/>
</dbReference>
<accession>A0A292YBG7</accession>
<dbReference type="Pfam" id="PF01627">
    <property type="entry name" value="Hpt"/>
    <property type="match status" value="1"/>
</dbReference>
<dbReference type="Proteomes" id="UP000217944">
    <property type="component" value="Unassembled WGS sequence"/>
</dbReference>
<gene>
    <name evidence="3" type="ORF">LNAT_P0040</name>
</gene>
<dbReference type="GO" id="GO:0000160">
    <property type="term" value="P:phosphorelay signal transduction system"/>
    <property type="evidence" value="ECO:0007669"/>
    <property type="project" value="InterPro"/>
</dbReference>
<evidence type="ECO:0000313" key="4">
    <source>
        <dbReference type="Proteomes" id="UP000217944"/>
    </source>
</evidence>
<proteinExistence type="predicted"/>
<dbReference type="OrthoDB" id="5339431at2"/>
<dbReference type="GO" id="GO:0004673">
    <property type="term" value="F:protein histidine kinase activity"/>
    <property type="evidence" value="ECO:0007669"/>
    <property type="project" value="UniProtKB-EC"/>
</dbReference>
<keyword evidence="4" id="KW-1185">Reference proteome</keyword>
<dbReference type="SMART" id="SM00073">
    <property type="entry name" value="HPT"/>
    <property type="match status" value="1"/>
</dbReference>
<keyword evidence="1" id="KW-0597">Phosphoprotein</keyword>
<reference evidence="3 4" key="1">
    <citation type="journal article" date="2017" name="Syst. Appl. Microbiol.">
        <title>Lebetimonas natsushimae sp. nov., a novel strictly anaerobic, moderately thermophilic chemoautotroph isolated from a deep-sea hydrothermal vent polychaete nest in the Mid-Okinawa Trough.</title>
        <authorList>
            <person name="Nagata R."/>
            <person name="Takaki Y."/>
            <person name="Tame A."/>
            <person name="Nunoura T."/>
            <person name="Muto H."/>
            <person name="Mino S."/>
            <person name="Sawayama S."/>
            <person name="Takai K."/>
            <person name="Nakagawa S."/>
        </authorList>
    </citation>
    <scope>NUCLEOTIDE SEQUENCE [LARGE SCALE GENOMIC DNA]</scope>
    <source>
        <strain evidence="3 4">HS1857</strain>
    </source>
</reference>
<keyword evidence="3" id="KW-0808">Transferase</keyword>
<sequence length="128" mass="15070">MGVKDYLYSEFDSSIVDEFLMLMDVIEDNLDLLLEELYSNPEAVNDLFRMFHNLKSATAYLKLKRISNYAHLIEDILDKVRGKDKIPEDVIDWLFEATAQIHKWYEDIEKNRELSPADMSILKKLPKV</sequence>
<comment type="caution">
    <text evidence="3">The sequence shown here is derived from an EMBL/GenBank/DDBJ whole genome shotgun (WGS) entry which is preliminary data.</text>
</comment>
<evidence type="ECO:0000256" key="1">
    <source>
        <dbReference type="PROSITE-ProRule" id="PRU00110"/>
    </source>
</evidence>